<dbReference type="EMBL" id="CP000088">
    <property type="protein sequence ID" value="AAZ54687.1"/>
    <property type="molecule type" value="Genomic_DNA"/>
</dbReference>
<accession>Q47S80</accession>
<evidence type="ECO:0000313" key="2">
    <source>
        <dbReference type="EMBL" id="AAZ54687.1"/>
    </source>
</evidence>
<sequence>MGPVSTESAITLSRLDSESPLVVDTRPLGRQPGSMRKETRVVPAPPPMAVGMAEVPAGSDIELDLRLEAVMEGVLVTGEARTRYAAECARCLDPLSRELEVDFQELFRYPLDDDHPLVDEVDVVDEDEDYYLEDDLLDLEPVIRDAVVLALPQSPLCRDDCPGLCVECGVKLADVGPEHSHGESFDPRWEALRQLREESGGS</sequence>
<evidence type="ECO:0008006" key="3">
    <source>
        <dbReference type="Google" id="ProtNLM"/>
    </source>
</evidence>
<dbReference type="Pfam" id="PF02620">
    <property type="entry name" value="YceD"/>
    <property type="match status" value="1"/>
</dbReference>
<dbReference type="eggNOG" id="COG1399">
    <property type="taxonomic scope" value="Bacteria"/>
</dbReference>
<dbReference type="PANTHER" id="PTHR34374:SF1">
    <property type="entry name" value="LARGE RIBOSOMAL RNA SUBUNIT ACCUMULATION PROTEIN YCED HOMOLOG 1, CHLOROPLASTIC"/>
    <property type="match status" value="1"/>
</dbReference>
<reference evidence="2" key="1">
    <citation type="submission" date="2005-07" db="EMBL/GenBank/DDBJ databases">
        <title>Complete sequence of Thermobifida fusca YX.</title>
        <authorList>
            <consortium name="US DOE Joint Genome Institute"/>
            <person name="Copeland A."/>
            <person name="Lucas S."/>
            <person name="Lapidus A."/>
            <person name="Barry K."/>
            <person name="Detter J.C."/>
            <person name="Glavina T."/>
            <person name="Hammon N."/>
            <person name="Israni S."/>
            <person name="Pitluck S."/>
            <person name="Di Bartolo G."/>
            <person name="Chain P."/>
            <person name="Schmutz J."/>
            <person name="Larimer F."/>
            <person name="Land M."/>
            <person name="Lykidis A."/>
            <person name="Richardson P."/>
        </authorList>
    </citation>
    <scope>NUCLEOTIDE SEQUENCE</scope>
    <source>
        <strain evidence="2">YX</strain>
    </source>
</reference>
<dbReference type="STRING" id="269800.Tfu_0649"/>
<dbReference type="AlphaFoldDB" id="Q47S80"/>
<dbReference type="InterPro" id="IPR003772">
    <property type="entry name" value="YceD"/>
</dbReference>
<protein>
    <recommendedName>
        <fullName evidence="3">DUF177 domain-containing protein</fullName>
    </recommendedName>
</protein>
<feature type="region of interest" description="Disordered" evidence="1">
    <location>
        <begin position="23"/>
        <end position="47"/>
    </location>
</feature>
<gene>
    <name evidence="2" type="ordered locus">Tfu_0649</name>
</gene>
<evidence type="ECO:0000256" key="1">
    <source>
        <dbReference type="SAM" id="MobiDB-lite"/>
    </source>
</evidence>
<dbReference type="PANTHER" id="PTHR34374">
    <property type="entry name" value="LARGE RIBOSOMAL RNA SUBUNIT ACCUMULATION PROTEIN YCED HOMOLOG 1, CHLOROPLASTIC"/>
    <property type="match status" value="1"/>
</dbReference>
<name>Q47S80_THEFY</name>
<dbReference type="HOGENOM" id="CLU_100236_0_0_11"/>
<dbReference type="KEGG" id="tfu:Tfu_0649"/>
<organism evidence="2">
    <name type="scientific">Thermobifida fusca (strain YX)</name>
    <dbReference type="NCBI Taxonomy" id="269800"/>
    <lineage>
        <taxon>Bacteria</taxon>
        <taxon>Bacillati</taxon>
        <taxon>Actinomycetota</taxon>
        <taxon>Actinomycetes</taxon>
        <taxon>Streptosporangiales</taxon>
        <taxon>Nocardiopsidaceae</taxon>
        <taxon>Thermobifida</taxon>
    </lineage>
</organism>
<proteinExistence type="predicted"/>